<dbReference type="PANTHER" id="PTHR10655:SF63">
    <property type="entry name" value="PHOSPHOLIPASE_CARBOXYLESTERASE_THIOESTERASE DOMAIN-CONTAINING PROTEIN"/>
    <property type="match status" value="1"/>
</dbReference>
<comment type="caution">
    <text evidence="3">The sequence shown here is derived from an EMBL/GenBank/DDBJ whole genome shotgun (WGS) entry which is preliminary data.</text>
</comment>
<evidence type="ECO:0000313" key="3">
    <source>
        <dbReference type="EMBL" id="KAL2816397.1"/>
    </source>
</evidence>
<proteinExistence type="inferred from homology"/>
<gene>
    <name evidence="3" type="ORF">BDW59DRAFT_177403</name>
</gene>
<name>A0ABR4HLP0_9EURO</name>
<evidence type="ECO:0000259" key="2">
    <source>
        <dbReference type="Pfam" id="PF02230"/>
    </source>
</evidence>
<dbReference type="SUPFAM" id="SSF53474">
    <property type="entry name" value="alpha/beta-Hydrolases"/>
    <property type="match status" value="1"/>
</dbReference>
<accession>A0ABR4HLP0</accession>
<comment type="similarity">
    <text evidence="1">Belongs to the AB hydrolase superfamily. AB hydrolase 2 family.</text>
</comment>
<dbReference type="InterPro" id="IPR029058">
    <property type="entry name" value="AB_hydrolase_fold"/>
</dbReference>
<feature type="domain" description="Phospholipase/carboxylesterase/thioesterase" evidence="2">
    <location>
        <begin position="20"/>
        <end position="178"/>
    </location>
</feature>
<dbReference type="InterPro" id="IPR003140">
    <property type="entry name" value="PLipase/COase/thioEstase"/>
</dbReference>
<dbReference type="Pfam" id="PF02230">
    <property type="entry name" value="Abhydrolase_2"/>
    <property type="match status" value="1"/>
</dbReference>
<dbReference type="EMBL" id="JBFXLS010000102">
    <property type="protein sequence ID" value="KAL2816397.1"/>
    <property type="molecule type" value="Genomic_DNA"/>
</dbReference>
<protein>
    <submittedName>
        <fullName evidence="3">Alpha/beta-hydrolase</fullName>
    </submittedName>
</protein>
<keyword evidence="4" id="KW-1185">Reference proteome</keyword>
<reference evidence="3 4" key="1">
    <citation type="submission" date="2024-07" db="EMBL/GenBank/DDBJ databases">
        <title>Section-level genome sequencing and comparative genomics of Aspergillus sections Usti and Cavernicolus.</title>
        <authorList>
            <consortium name="Lawrence Berkeley National Laboratory"/>
            <person name="Nybo J.L."/>
            <person name="Vesth T.C."/>
            <person name="Theobald S."/>
            <person name="Frisvad J.C."/>
            <person name="Larsen T.O."/>
            <person name="Kjaerboelling I."/>
            <person name="Rothschild-Mancinelli K."/>
            <person name="Lyhne E.K."/>
            <person name="Kogle M.E."/>
            <person name="Barry K."/>
            <person name="Clum A."/>
            <person name="Na H."/>
            <person name="Ledsgaard L."/>
            <person name="Lin J."/>
            <person name="Lipzen A."/>
            <person name="Kuo A."/>
            <person name="Riley R."/>
            <person name="Mondo S."/>
            <person name="LaButti K."/>
            <person name="Haridas S."/>
            <person name="Pangalinan J."/>
            <person name="Salamov A.A."/>
            <person name="Simmons B.A."/>
            <person name="Magnuson J.K."/>
            <person name="Chen J."/>
            <person name="Drula E."/>
            <person name="Henrissat B."/>
            <person name="Wiebenga A."/>
            <person name="Lubbers R.J."/>
            <person name="Gomes A.C."/>
            <person name="Makela M.R."/>
            <person name="Stajich J."/>
            <person name="Grigoriev I.V."/>
            <person name="Mortensen U.H."/>
            <person name="De vries R.P."/>
            <person name="Baker S.E."/>
            <person name="Andersen M.R."/>
        </authorList>
    </citation>
    <scope>NUCLEOTIDE SEQUENCE [LARGE SCALE GENOMIC DNA]</scope>
    <source>
        <strain evidence="3 4">CBS 600.67</strain>
    </source>
</reference>
<evidence type="ECO:0000313" key="4">
    <source>
        <dbReference type="Proteomes" id="UP001610335"/>
    </source>
</evidence>
<dbReference type="PANTHER" id="PTHR10655">
    <property type="entry name" value="LYSOPHOSPHOLIPASE-RELATED"/>
    <property type="match status" value="1"/>
</dbReference>
<dbReference type="Proteomes" id="UP001610335">
    <property type="component" value="Unassembled WGS sequence"/>
</dbReference>
<sequence>MPQESKLDFPELHIIHPQDNQAHTHTAILLHGRASSGPEFAEDLFSSSTSTGKTLSACLPTWRWVFPTSRNRWSTSFQEDMCAWFDVYSLNDITARQELQVEGLRESVGYVLGIVEGEVERLKGEGEDGRVFLGGMSQGMAMGLWTLFCAPGDAIRRWKLGGFLGMSGWLPFAGEVEERGRGQGRGKAALGFFSKKISASDSECDSDVLSTPVLLTHGTDDVWVSVDLGRQARRVLEETMGLSVEWEEFTGAENDGHWVKEPEGFDRILRFLERT</sequence>
<evidence type="ECO:0000256" key="1">
    <source>
        <dbReference type="ARBA" id="ARBA00006499"/>
    </source>
</evidence>
<organism evidence="3 4">
    <name type="scientific">Aspergillus cavernicola</name>
    <dbReference type="NCBI Taxonomy" id="176166"/>
    <lineage>
        <taxon>Eukaryota</taxon>
        <taxon>Fungi</taxon>
        <taxon>Dikarya</taxon>
        <taxon>Ascomycota</taxon>
        <taxon>Pezizomycotina</taxon>
        <taxon>Eurotiomycetes</taxon>
        <taxon>Eurotiomycetidae</taxon>
        <taxon>Eurotiales</taxon>
        <taxon>Aspergillaceae</taxon>
        <taxon>Aspergillus</taxon>
        <taxon>Aspergillus subgen. Nidulantes</taxon>
    </lineage>
</organism>
<dbReference type="Gene3D" id="3.40.50.1820">
    <property type="entry name" value="alpha/beta hydrolase"/>
    <property type="match status" value="1"/>
</dbReference>
<dbReference type="InterPro" id="IPR050565">
    <property type="entry name" value="LYPA1-2/EST-like"/>
</dbReference>